<name>A0A816V0Y0_9BILA</name>
<feature type="signal peptide" evidence="2">
    <location>
        <begin position="1"/>
        <end position="22"/>
    </location>
</feature>
<dbReference type="OrthoDB" id="10000813at2759"/>
<keyword evidence="2" id="KW-0732">Signal</keyword>
<dbReference type="Proteomes" id="UP000663856">
    <property type="component" value="Unassembled WGS sequence"/>
</dbReference>
<evidence type="ECO:0000313" key="4">
    <source>
        <dbReference type="EMBL" id="CAF1645576.1"/>
    </source>
</evidence>
<gene>
    <name evidence="10" type="ORF">BYL167_LOCUS11056</name>
    <name evidence="3" type="ORF">CJN711_LOCUS2922</name>
    <name evidence="12" type="ORF">GIL414_LOCUS80075</name>
    <name evidence="4" type="ORF">KQP761_LOCUS28928</name>
    <name evidence="7" type="ORF">MBJ925_LOCUS23675</name>
    <name evidence="9" type="ORF">OVN521_LOCUS28</name>
    <name evidence="11" type="ORF">SMN809_LOCUS30297</name>
    <name evidence="8" type="ORF">UXM345_LOCUS190</name>
    <name evidence="5" type="ORF">WKI299_LOCUS3555</name>
    <name evidence="6" type="ORF">XDN619_LOCUS14259</name>
</gene>
<sequence>MIRLILICTVLIILTQKLQIDAARELYSQSSGRSRPTNLNINPKNAQSNLGKKYPQEQYKFSHLHEKSPTFVQSRRFHQDQFSRDIRDLEHPSSFTAPISSSYYSYGGPNTHLIISSQEACRLTNNVCAADSQCCSGKCRCIKWSVMGKMSCLKKCF</sequence>
<evidence type="ECO:0000313" key="7">
    <source>
        <dbReference type="EMBL" id="CAF2108148.1"/>
    </source>
</evidence>
<dbReference type="Proteomes" id="UP000681967">
    <property type="component" value="Unassembled WGS sequence"/>
</dbReference>
<evidence type="ECO:0000313" key="3">
    <source>
        <dbReference type="EMBL" id="CAF1012999.1"/>
    </source>
</evidence>
<dbReference type="Proteomes" id="UP000681720">
    <property type="component" value="Unassembled WGS sequence"/>
</dbReference>
<dbReference type="Proteomes" id="UP000663855">
    <property type="component" value="Unassembled WGS sequence"/>
</dbReference>
<dbReference type="EMBL" id="CAJNOV010000240">
    <property type="protein sequence ID" value="CAF1012999.1"/>
    <property type="molecule type" value="Genomic_DNA"/>
</dbReference>
<dbReference type="EMBL" id="CAJOBJ010353985">
    <property type="protein sequence ID" value="CAF5211826.1"/>
    <property type="molecule type" value="Genomic_DNA"/>
</dbReference>
<dbReference type="EMBL" id="CAJOBF010000006">
    <property type="protein sequence ID" value="CAF3720829.1"/>
    <property type="molecule type" value="Genomic_DNA"/>
</dbReference>
<comment type="caution">
    <text evidence="7">The sequence shown here is derived from an EMBL/GenBank/DDBJ whole genome shotgun (WGS) entry which is preliminary data.</text>
</comment>
<dbReference type="Proteomes" id="UP000663824">
    <property type="component" value="Unassembled WGS sequence"/>
</dbReference>
<accession>A0A816V0Y0</accession>
<feature type="region of interest" description="Disordered" evidence="1">
    <location>
        <begin position="29"/>
        <end position="50"/>
    </location>
</feature>
<evidence type="ECO:0000313" key="5">
    <source>
        <dbReference type="EMBL" id="CAF1976244.1"/>
    </source>
</evidence>
<evidence type="ECO:0000256" key="2">
    <source>
        <dbReference type="SAM" id="SignalP"/>
    </source>
</evidence>
<evidence type="ECO:0000313" key="6">
    <source>
        <dbReference type="EMBL" id="CAF2079192.1"/>
    </source>
</evidence>
<dbReference type="AlphaFoldDB" id="A0A816V0Y0"/>
<evidence type="ECO:0000313" key="11">
    <source>
        <dbReference type="EMBL" id="CAF4397647.1"/>
    </source>
</evidence>
<keyword evidence="14" id="KW-1185">Reference proteome</keyword>
<dbReference type="EMBL" id="CAJOBG010000001">
    <property type="protein sequence ID" value="CAF3731719.1"/>
    <property type="molecule type" value="Genomic_DNA"/>
</dbReference>
<evidence type="ECO:0000313" key="10">
    <source>
        <dbReference type="EMBL" id="CAF3951499.1"/>
    </source>
</evidence>
<evidence type="ECO:0000313" key="9">
    <source>
        <dbReference type="EMBL" id="CAF3731719.1"/>
    </source>
</evidence>
<evidence type="ECO:0000313" key="8">
    <source>
        <dbReference type="EMBL" id="CAF3720829.1"/>
    </source>
</evidence>
<dbReference type="EMBL" id="CAJNRE010012164">
    <property type="protein sequence ID" value="CAF2108148.1"/>
    <property type="molecule type" value="Genomic_DNA"/>
</dbReference>
<organism evidence="7 13">
    <name type="scientific">Rotaria magnacalcarata</name>
    <dbReference type="NCBI Taxonomy" id="392030"/>
    <lineage>
        <taxon>Eukaryota</taxon>
        <taxon>Metazoa</taxon>
        <taxon>Spiralia</taxon>
        <taxon>Gnathifera</taxon>
        <taxon>Rotifera</taxon>
        <taxon>Eurotatoria</taxon>
        <taxon>Bdelloidea</taxon>
        <taxon>Philodinida</taxon>
        <taxon>Philodinidae</taxon>
        <taxon>Rotaria</taxon>
    </lineage>
</organism>
<dbReference type="Proteomes" id="UP000663842">
    <property type="component" value="Unassembled WGS sequence"/>
</dbReference>
<dbReference type="Proteomes" id="UP000663834">
    <property type="component" value="Unassembled WGS sequence"/>
</dbReference>
<evidence type="ECO:0000313" key="12">
    <source>
        <dbReference type="EMBL" id="CAF5211826.1"/>
    </source>
</evidence>
<dbReference type="EMBL" id="CAJOBI010056816">
    <property type="protein sequence ID" value="CAF4397647.1"/>
    <property type="molecule type" value="Genomic_DNA"/>
</dbReference>
<reference evidence="7" key="1">
    <citation type="submission" date="2021-02" db="EMBL/GenBank/DDBJ databases">
        <authorList>
            <person name="Nowell W R."/>
        </authorList>
    </citation>
    <scope>NUCLEOTIDE SEQUENCE</scope>
</reference>
<proteinExistence type="predicted"/>
<dbReference type="Proteomes" id="UP000663887">
    <property type="component" value="Unassembled WGS sequence"/>
</dbReference>
<dbReference type="EMBL" id="CAJNRF010000710">
    <property type="protein sequence ID" value="CAF1976244.1"/>
    <property type="molecule type" value="Genomic_DNA"/>
</dbReference>
<protein>
    <submittedName>
        <fullName evidence="7">Uncharacterized protein</fullName>
    </submittedName>
</protein>
<dbReference type="EMBL" id="CAJNOW010015835">
    <property type="protein sequence ID" value="CAF1645576.1"/>
    <property type="molecule type" value="Genomic_DNA"/>
</dbReference>
<evidence type="ECO:0000313" key="14">
    <source>
        <dbReference type="Proteomes" id="UP000663866"/>
    </source>
</evidence>
<dbReference type="Proteomes" id="UP000663866">
    <property type="component" value="Unassembled WGS sequence"/>
</dbReference>
<dbReference type="EMBL" id="CAJNRG010005613">
    <property type="protein sequence ID" value="CAF2079192.1"/>
    <property type="molecule type" value="Genomic_DNA"/>
</dbReference>
<evidence type="ECO:0000256" key="1">
    <source>
        <dbReference type="SAM" id="MobiDB-lite"/>
    </source>
</evidence>
<dbReference type="Proteomes" id="UP000676336">
    <property type="component" value="Unassembled WGS sequence"/>
</dbReference>
<evidence type="ECO:0000313" key="13">
    <source>
        <dbReference type="Proteomes" id="UP000663824"/>
    </source>
</evidence>
<dbReference type="EMBL" id="CAJOBH010003418">
    <property type="protein sequence ID" value="CAF3951499.1"/>
    <property type="molecule type" value="Genomic_DNA"/>
</dbReference>
<feature type="chain" id="PRO_5035611566" evidence="2">
    <location>
        <begin position="23"/>
        <end position="157"/>
    </location>
</feature>